<dbReference type="InterPro" id="IPR028994">
    <property type="entry name" value="Integrin_alpha_N"/>
</dbReference>
<dbReference type="AlphaFoldDB" id="A0A4Y5ZND7"/>
<protein>
    <submittedName>
        <fullName evidence="1">VCBS repeat-containing protein</fullName>
    </submittedName>
</protein>
<sequence length="154" mass="16089">MHFQYADQYGAAVWYGAVVAIDIKGDGYTDFVIGDAGGPDSSTVMLNNNGTLTGSSKSGTYSSFVSGSTVGNYNSLIETSGVDLNNDGKVDIAQHTTNGATTMPCRPCLTGQWLIYVGQNFTNTMYSGYGSAAASNAVSMTGPTLTVMVTWTCI</sequence>
<evidence type="ECO:0000313" key="2">
    <source>
        <dbReference type="Proteomes" id="UP000318237"/>
    </source>
</evidence>
<evidence type="ECO:0000313" key="1">
    <source>
        <dbReference type="EMBL" id="QDE47220.1"/>
    </source>
</evidence>
<proteinExistence type="predicted"/>
<dbReference type="SUPFAM" id="SSF69318">
    <property type="entry name" value="Integrin alpha N-terminal domain"/>
    <property type="match status" value="1"/>
</dbReference>
<accession>A0A4Y5ZND7</accession>
<organism evidence="1 2">
    <name type="scientific">Enterobacter hormaechei</name>
    <dbReference type="NCBI Taxonomy" id="158836"/>
    <lineage>
        <taxon>Bacteria</taxon>
        <taxon>Pseudomonadati</taxon>
        <taxon>Pseudomonadota</taxon>
        <taxon>Gammaproteobacteria</taxon>
        <taxon>Enterobacterales</taxon>
        <taxon>Enterobacteriaceae</taxon>
        <taxon>Enterobacter</taxon>
        <taxon>Enterobacter cloacae complex</taxon>
    </lineage>
</organism>
<dbReference type="EMBL" id="CP041054">
    <property type="protein sequence ID" value="QDE47220.1"/>
    <property type="molecule type" value="Genomic_DNA"/>
</dbReference>
<dbReference type="Proteomes" id="UP000318237">
    <property type="component" value="Chromosome"/>
</dbReference>
<name>A0A4Y5ZND7_9ENTR</name>
<reference evidence="1 2" key="1">
    <citation type="submission" date="2019-06" db="EMBL/GenBank/DDBJ databases">
        <title>Whole genome sequencing of XDR Enterobacter.</title>
        <authorList>
            <person name="Gnana Soundari P."/>
            <person name="Vijayakumar R."/>
            <person name="Krishnan P."/>
        </authorList>
    </citation>
    <scope>NUCLEOTIDE SEQUENCE [LARGE SCALE GENOMIC DNA]</scope>
    <source>
        <strain evidence="1 2">C126</strain>
    </source>
</reference>
<gene>
    <name evidence="1" type="ORF">EIN43_04800</name>
</gene>
<dbReference type="Gene3D" id="2.130.10.130">
    <property type="entry name" value="Integrin alpha, N-terminal"/>
    <property type="match status" value="1"/>
</dbReference>